<feature type="transmembrane region" description="Helical" evidence="5">
    <location>
        <begin position="129"/>
        <end position="149"/>
    </location>
</feature>
<dbReference type="GO" id="GO:0016020">
    <property type="term" value="C:membrane"/>
    <property type="evidence" value="ECO:0007669"/>
    <property type="project" value="UniProtKB-SubCell"/>
</dbReference>
<feature type="transmembrane region" description="Helical" evidence="5">
    <location>
        <begin position="179"/>
        <end position="199"/>
    </location>
</feature>
<accession>A0A3B3ZZW8</accession>
<feature type="transmembrane region" description="Helical" evidence="5">
    <location>
        <begin position="53"/>
        <end position="76"/>
    </location>
</feature>
<organism evidence="7 8">
    <name type="scientific">Periophthalmus magnuspinnatus</name>
    <dbReference type="NCBI Taxonomy" id="409849"/>
    <lineage>
        <taxon>Eukaryota</taxon>
        <taxon>Metazoa</taxon>
        <taxon>Chordata</taxon>
        <taxon>Craniata</taxon>
        <taxon>Vertebrata</taxon>
        <taxon>Euteleostomi</taxon>
        <taxon>Actinopterygii</taxon>
        <taxon>Neopterygii</taxon>
        <taxon>Teleostei</taxon>
        <taxon>Neoteleostei</taxon>
        <taxon>Acanthomorphata</taxon>
        <taxon>Gobiaria</taxon>
        <taxon>Gobiiformes</taxon>
        <taxon>Gobioidei</taxon>
        <taxon>Gobiidae</taxon>
        <taxon>Oxudercinae</taxon>
        <taxon>Periophthalmus</taxon>
    </lineage>
</organism>
<feature type="transmembrane region" description="Helical" evidence="5">
    <location>
        <begin position="21"/>
        <end position="41"/>
    </location>
</feature>
<evidence type="ECO:0000259" key="6">
    <source>
        <dbReference type="PROSITE" id="PS50262"/>
    </source>
</evidence>
<evidence type="ECO:0000313" key="7">
    <source>
        <dbReference type="Ensembl" id="ENSPMGP00000009796.1"/>
    </source>
</evidence>
<evidence type="ECO:0000256" key="4">
    <source>
        <dbReference type="ARBA" id="ARBA00023136"/>
    </source>
</evidence>
<keyword evidence="4 5" id="KW-0472">Membrane</keyword>
<keyword evidence="8" id="KW-1185">Reference proteome</keyword>
<evidence type="ECO:0000313" key="8">
    <source>
        <dbReference type="Proteomes" id="UP000261520"/>
    </source>
</evidence>
<keyword evidence="2 5" id="KW-0812">Transmembrane</keyword>
<feature type="transmembrane region" description="Helical" evidence="5">
    <location>
        <begin position="219"/>
        <end position="237"/>
    </location>
</feature>
<proteinExistence type="predicted"/>
<evidence type="ECO:0000256" key="5">
    <source>
        <dbReference type="SAM" id="Phobius"/>
    </source>
</evidence>
<evidence type="ECO:0000256" key="1">
    <source>
        <dbReference type="ARBA" id="ARBA00004370"/>
    </source>
</evidence>
<protein>
    <recommendedName>
        <fullName evidence="6">G-protein coupled receptors family 1 profile domain-containing protein</fullName>
    </recommendedName>
</protein>
<comment type="subcellular location">
    <subcellularLocation>
        <location evidence="1">Membrane</location>
    </subcellularLocation>
</comment>
<dbReference type="AlphaFoldDB" id="A0A3B3ZZW8"/>
<dbReference type="PRINTS" id="PR00237">
    <property type="entry name" value="GPCRRHODOPSN"/>
</dbReference>
<dbReference type="InterPro" id="IPR000276">
    <property type="entry name" value="GPCR_Rhodpsn"/>
</dbReference>
<feature type="domain" description="G-protein coupled receptors family 1 profile" evidence="6">
    <location>
        <begin position="32"/>
        <end position="282"/>
    </location>
</feature>
<feature type="transmembrane region" description="Helical" evidence="5">
    <location>
        <begin position="97"/>
        <end position="117"/>
    </location>
</feature>
<dbReference type="Ensembl" id="ENSPMGT00000010446.1">
    <property type="protein sequence ID" value="ENSPMGP00000009796.1"/>
    <property type="gene ID" value="ENSPMGG00000008114.1"/>
</dbReference>
<sequence>MNKTTCPHISFDFTGRFLPPVYILVFIIGLTANVIGLKTLLQNWTKLKIINVFVLNLGLADILYLLTLPFLVVYHLKKNKWIFGDIFCKITRFCFNINLYGSIGFLTCISVSRYLAIVHPVRVMGRLTASHSVVASAIIWVLVSVQCLPDMFFAKTYRKGAEKCFDSTSNTYVEGYLKYSLAWTLTGFCLPFLITLGWTGKPLVKSPGLHTPGRRSLRLLLVLILLFSVCYIPYHVLRNLNLYSRVLSKRRQCYGWFDPVYVAQQVGRGLVCLNPALNPLVYLHVSEEISSGLRTLMGRTRSVLHTPTLHDVI</sequence>
<reference evidence="7" key="1">
    <citation type="submission" date="2025-08" db="UniProtKB">
        <authorList>
            <consortium name="Ensembl"/>
        </authorList>
    </citation>
    <scope>IDENTIFICATION</scope>
</reference>
<dbReference type="PROSITE" id="PS50262">
    <property type="entry name" value="G_PROTEIN_RECEP_F1_2"/>
    <property type="match status" value="1"/>
</dbReference>
<reference evidence="7" key="2">
    <citation type="submission" date="2025-09" db="UniProtKB">
        <authorList>
            <consortium name="Ensembl"/>
        </authorList>
    </citation>
    <scope>IDENTIFICATION</scope>
</reference>
<dbReference type="InterPro" id="IPR027294">
    <property type="entry name" value="NPS_rcpt"/>
</dbReference>
<evidence type="ECO:0000256" key="2">
    <source>
        <dbReference type="ARBA" id="ARBA00022692"/>
    </source>
</evidence>
<dbReference type="InterPro" id="IPR017452">
    <property type="entry name" value="GPCR_Rhodpsn_7TM"/>
</dbReference>
<dbReference type="Proteomes" id="UP000261520">
    <property type="component" value="Unplaced"/>
</dbReference>
<dbReference type="PANTHER" id="PTHR24244">
    <property type="entry name" value="NEUROPEPTIDE S RECEPTOR"/>
    <property type="match status" value="1"/>
</dbReference>
<dbReference type="SUPFAM" id="SSF81321">
    <property type="entry name" value="Family A G protein-coupled receptor-like"/>
    <property type="match status" value="1"/>
</dbReference>
<dbReference type="Pfam" id="PF00001">
    <property type="entry name" value="7tm_1"/>
    <property type="match status" value="1"/>
</dbReference>
<dbReference type="Gene3D" id="1.20.1070.10">
    <property type="entry name" value="Rhodopsin 7-helix transmembrane proteins"/>
    <property type="match status" value="1"/>
</dbReference>
<dbReference type="PRINTS" id="PR01157">
    <property type="entry name" value="P2YPURNOCPTR"/>
</dbReference>
<keyword evidence="3 5" id="KW-1133">Transmembrane helix</keyword>
<dbReference type="GO" id="GO:0008188">
    <property type="term" value="F:neuropeptide receptor activity"/>
    <property type="evidence" value="ECO:0007669"/>
    <property type="project" value="InterPro"/>
</dbReference>
<evidence type="ECO:0000256" key="3">
    <source>
        <dbReference type="ARBA" id="ARBA00022989"/>
    </source>
</evidence>
<dbReference type="PANTHER" id="PTHR24244:SF0">
    <property type="entry name" value="G-PROTEIN COUPLED RECEPTORS FAMILY 1 PROFILE DOMAIN-CONTAINING PROTEIN"/>
    <property type="match status" value="1"/>
</dbReference>
<name>A0A3B3ZZW8_9GOBI</name>